<keyword evidence="4 6" id="KW-0472">Membrane</keyword>
<evidence type="ECO:0000256" key="1">
    <source>
        <dbReference type="ARBA" id="ARBA00004141"/>
    </source>
</evidence>
<evidence type="ECO:0000256" key="3">
    <source>
        <dbReference type="ARBA" id="ARBA00022989"/>
    </source>
</evidence>
<keyword evidence="2 5" id="KW-0812">Transmembrane</keyword>
<keyword evidence="5" id="KW-0520">NAD</keyword>
<feature type="transmembrane region" description="Helical" evidence="6">
    <location>
        <begin position="254"/>
        <end position="273"/>
    </location>
</feature>
<evidence type="ECO:0000256" key="5">
    <source>
        <dbReference type="RuleBase" id="RU000471"/>
    </source>
</evidence>
<feature type="transmembrane region" description="Helical" evidence="6">
    <location>
        <begin position="220"/>
        <end position="242"/>
    </location>
</feature>
<dbReference type="Pfam" id="PF00146">
    <property type="entry name" value="NADHdh"/>
    <property type="match status" value="1"/>
</dbReference>
<name>A0ABQ1PIN3_9MICC</name>
<proteinExistence type="inferred from homology"/>
<dbReference type="EMBL" id="BMJI01000020">
    <property type="protein sequence ID" value="GGC97741.1"/>
    <property type="molecule type" value="Genomic_DNA"/>
</dbReference>
<dbReference type="PANTHER" id="PTHR11432:SF3">
    <property type="entry name" value="NADH-UBIQUINONE OXIDOREDUCTASE CHAIN 1"/>
    <property type="match status" value="1"/>
</dbReference>
<evidence type="ECO:0000256" key="4">
    <source>
        <dbReference type="ARBA" id="ARBA00023136"/>
    </source>
</evidence>
<dbReference type="PANTHER" id="PTHR11432">
    <property type="entry name" value="NADH DEHYDROGENASE SUBUNIT 1"/>
    <property type="match status" value="1"/>
</dbReference>
<accession>A0ABQ1PIN3</accession>
<dbReference type="RefSeq" id="WP_076693354.1">
    <property type="nucleotide sequence ID" value="NZ_BMJI01000020.1"/>
</dbReference>
<feature type="transmembrane region" description="Helical" evidence="6">
    <location>
        <begin position="6"/>
        <end position="31"/>
    </location>
</feature>
<evidence type="ECO:0000313" key="7">
    <source>
        <dbReference type="EMBL" id="GGC97741.1"/>
    </source>
</evidence>
<keyword evidence="3 6" id="KW-1133">Transmembrane helix</keyword>
<reference evidence="8" key="1">
    <citation type="journal article" date="2019" name="Int. J. Syst. Evol. Microbiol.">
        <title>The Global Catalogue of Microorganisms (GCM) 10K type strain sequencing project: providing services to taxonomists for standard genome sequencing and annotation.</title>
        <authorList>
            <consortium name="The Broad Institute Genomics Platform"/>
            <consortium name="The Broad Institute Genome Sequencing Center for Infectious Disease"/>
            <person name="Wu L."/>
            <person name="Ma J."/>
        </authorList>
    </citation>
    <scope>NUCLEOTIDE SEQUENCE [LARGE SCALE GENOMIC DNA]</scope>
    <source>
        <strain evidence="8">CGMCC 1.15480</strain>
    </source>
</reference>
<keyword evidence="8" id="KW-1185">Reference proteome</keyword>
<feature type="transmembrane region" description="Helical" evidence="6">
    <location>
        <begin position="68"/>
        <end position="92"/>
    </location>
</feature>
<comment type="caution">
    <text evidence="7">The sequence shown here is derived from an EMBL/GenBank/DDBJ whole genome shotgun (WGS) entry which is preliminary data.</text>
</comment>
<dbReference type="InterPro" id="IPR001694">
    <property type="entry name" value="NADH_UbQ_OxRdtase_su1/FPO"/>
</dbReference>
<dbReference type="Proteomes" id="UP000597761">
    <property type="component" value="Unassembled WGS sequence"/>
</dbReference>
<gene>
    <name evidence="7" type="ORF">GCM10011512_25860</name>
</gene>
<protein>
    <submittedName>
        <fullName evidence="7">NADH dehydrogenase</fullName>
    </submittedName>
</protein>
<evidence type="ECO:0000256" key="6">
    <source>
        <dbReference type="SAM" id="Phobius"/>
    </source>
</evidence>
<feature type="transmembrane region" description="Helical" evidence="6">
    <location>
        <begin position="98"/>
        <end position="119"/>
    </location>
</feature>
<feature type="transmembrane region" description="Helical" evidence="6">
    <location>
        <begin position="140"/>
        <end position="160"/>
    </location>
</feature>
<sequence length="310" mass="32342">MVDVGSALWALVLPAVVVVLAIAAAGGNAALVARDRGTPLRAAVLSPFRETGRLLRQQRRTVLGADFLLWRIGGSGLIVAAFLAALVVPVGTLVPLDIPVGVVWFNAVDVSLWALWWLLGWGGNSVHPLIGGYRFLAQALAYEIPLMFALTAPAIGAQSLRLTDVVTAQQPVWFALTMPVAFVVYCASVAAFSAWGPFSLPAGTDIAGGVLGELSGVDRLLVLAGRWCLLVAGAAFAVPMFLGGGAGPLLPPALWLLVKTCALLAVFLLLGRAIPAVRPQRLAELGWVVVLPVVLLQLLVTSVLAVMGKG</sequence>
<evidence type="ECO:0000256" key="2">
    <source>
        <dbReference type="ARBA" id="ARBA00022692"/>
    </source>
</evidence>
<feature type="transmembrane region" description="Helical" evidence="6">
    <location>
        <begin position="172"/>
        <end position="200"/>
    </location>
</feature>
<comment type="subcellular location">
    <subcellularLocation>
        <location evidence="5">Cell membrane</location>
        <topology evidence="5">Multi-pass membrane protein</topology>
    </subcellularLocation>
    <subcellularLocation>
        <location evidence="1">Membrane</location>
        <topology evidence="1">Multi-pass membrane protein</topology>
    </subcellularLocation>
</comment>
<evidence type="ECO:0000313" key="8">
    <source>
        <dbReference type="Proteomes" id="UP000597761"/>
    </source>
</evidence>
<comment type="similarity">
    <text evidence="5">Belongs to the complex I subunit 1 family.</text>
</comment>
<feature type="transmembrane region" description="Helical" evidence="6">
    <location>
        <begin position="285"/>
        <end position="307"/>
    </location>
</feature>
<organism evidence="7 8">
    <name type="scientific">Tersicoccus solisilvae</name>
    <dbReference type="NCBI Taxonomy" id="1882339"/>
    <lineage>
        <taxon>Bacteria</taxon>
        <taxon>Bacillati</taxon>
        <taxon>Actinomycetota</taxon>
        <taxon>Actinomycetes</taxon>
        <taxon>Micrococcales</taxon>
        <taxon>Micrococcaceae</taxon>
        <taxon>Tersicoccus</taxon>
    </lineage>
</organism>